<dbReference type="OrthoDB" id="5295747at2759"/>
<dbReference type="Proteomes" id="UP000016935">
    <property type="component" value="Unassembled WGS sequence"/>
</dbReference>
<dbReference type="RefSeq" id="XP_008026920.1">
    <property type="nucleotide sequence ID" value="XM_008028729.1"/>
</dbReference>
<dbReference type="InterPro" id="IPR023374">
    <property type="entry name" value="AttH-like_dom_sf"/>
</dbReference>
<dbReference type="GeneID" id="19402347"/>
<reference evidence="2 3" key="2">
    <citation type="journal article" date="2013" name="PLoS Genet.">
        <title>Comparative genome structure, secondary metabolite, and effector coding capacity across Cochliobolus pathogens.</title>
        <authorList>
            <person name="Condon B.J."/>
            <person name="Leng Y."/>
            <person name="Wu D."/>
            <person name="Bushley K.E."/>
            <person name="Ohm R.A."/>
            <person name="Otillar R."/>
            <person name="Martin J."/>
            <person name="Schackwitz W."/>
            <person name="Grimwood J."/>
            <person name="MohdZainudin N."/>
            <person name="Xue C."/>
            <person name="Wang R."/>
            <person name="Manning V.A."/>
            <person name="Dhillon B."/>
            <person name="Tu Z.J."/>
            <person name="Steffenson B.J."/>
            <person name="Salamov A."/>
            <person name="Sun H."/>
            <person name="Lowry S."/>
            <person name="LaButti K."/>
            <person name="Han J."/>
            <person name="Copeland A."/>
            <person name="Lindquist E."/>
            <person name="Barry K."/>
            <person name="Schmutz J."/>
            <person name="Baker S.E."/>
            <person name="Ciuffetti L.M."/>
            <person name="Grigoriev I.V."/>
            <person name="Zhong S."/>
            <person name="Turgeon B.G."/>
        </authorList>
    </citation>
    <scope>NUCLEOTIDE SEQUENCE [LARGE SCALE GENOMIC DNA]</scope>
    <source>
        <strain evidence="3">28A</strain>
    </source>
</reference>
<evidence type="ECO:0000313" key="3">
    <source>
        <dbReference type="Proteomes" id="UP000016935"/>
    </source>
</evidence>
<dbReference type="EMBL" id="KB908703">
    <property type="protein sequence ID" value="EOA85183.1"/>
    <property type="molecule type" value="Genomic_DNA"/>
</dbReference>
<protein>
    <recommendedName>
        <fullName evidence="4">AttH domain-containing protein</fullName>
    </recommendedName>
</protein>
<evidence type="ECO:0000313" key="2">
    <source>
        <dbReference type="EMBL" id="EOA85183.1"/>
    </source>
</evidence>
<evidence type="ECO:0000256" key="1">
    <source>
        <dbReference type="SAM" id="SignalP"/>
    </source>
</evidence>
<reference evidence="2 3" key="1">
    <citation type="journal article" date="2012" name="PLoS Pathog.">
        <title>Diverse lifestyles and strategies of plant pathogenesis encoded in the genomes of eighteen Dothideomycetes fungi.</title>
        <authorList>
            <person name="Ohm R.A."/>
            <person name="Feau N."/>
            <person name="Henrissat B."/>
            <person name="Schoch C.L."/>
            <person name="Horwitz B.A."/>
            <person name="Barry K.W."/>
            <person name="Condon B.J."/>
            <person name="Copeland A.C."/>
            <person name="Dhillon B."/>
            <person name="Glaser F."/>
            <person name="Hesse C.N."/>
            <person name="Kosti I."/>
            <person name="LaButti K."/>
            <person name="Lindquist E.A."/>
            <person name="Lucas S."/>
            <person name="Salamov A.A."/>
            <person name="Bradshaw R.E."/>
            <person name="Ciuffetti L."/>
            <person name="Hamelin R.C."/>
            <person name="Kema G.H.J."/>
            <person name="Lawrence C."/>
            <person name="Scott J.A."/>
            <person name="Spatafora J.W."/>
            <person name="Turgeon B.G."/>
            <person name="de Wit P.J.G.M."/>
            <person name="Zhong S."/>
            <person name="Goodwin S.B."/>
            <person name="Grigoriev I.V."/>
        </authorList>
    </citation>
    <scope>NUCLEOTIDE SEQUENCE [LARGE SCALE GENOMIC DNA]</scope>
    <source>
        <strain evidence="3">28A</strain>
    </source>
</reference>
<dbReference type="Gene3D" id="2.40.370.10">
    <property type="entry name" value="AttH-like domain"/>
    <property type="match status" value="1"/>
</dbReference>
<dbReference type="eggNOG" id="ENOG502SPEU">
    <property type="taxonomic scope" value="Eukaryota"/>
</dbReference>
<dbReference type="AlphaFoldDB" id="R0JW64"/>
<organism evidence="2 3">
    <name type="scientific">Exserohilum turcicum (strain 28A)</name>
    <name type="common">Northern leaf blight fungus</name>
    <name type="synonym">Setosphaeria turcica</name>
    <dbReference type="NCBI Taxonomy" id="671987"/>
    <lineage>
        <taxon>Eukaryota</taxon>
        <taxon>Fungi</taxon>
        <taxon>Dikarya</taxon>
        <taxon>Ascomycota</taxon>
        <taxon>Pezizomycotina</taxon>
        <taxon>Dothideomycetes</taxon>
        <taxon>Pleosporomycetidae</taxon>
        <taxon>Pleosporales</taxon>
        <taxon>Pleosporineae</taxon>
        <taxon>Pleosporaceae</taxon>
        <taxon>Exserohilum</taxon>
    </lineage>
</organism>
<dbReference type="STRING" id="671987.R0JW64"/>
<feature type="signal peptide" evidence="1">
    <location>
        <begin position="1"/>
        <end position="19"/>
    </location>
</feature>
<accession>R0JW64</accession>
<dbReference type="PANTHER" id="PTHR40617:SF1">
    <property type="entry name" value="ATTH DOMAIN-CONTAINING PROTEIN-RELATED"/>
    <property type="match status" value="1"/>
</dbReference>
<gene>
    <name evidence="2" type="ORF">SETTUDRAFT_20697</name>
</gene>
<keyword evidence="3" id="KW-1185">Reference proteome</keyword>
<dbReference type="PANTHER" id="PTHR40617">
    <property type="entry name" value="TERPENE CYCLASE ASQC"/>
    <property type="match status" value="1"/>
</dbReference>
<keyword evidence="1" id="KW-0732">Signal</keyword>
<dbReference type="InterPro" id="IPR053112">
    <property type="entry name" value="Fungal_Dehydratase/Hydratase"/>
</dbReference>
<name>R0JW64_EXST2</name>
<feature type="chain" id="PRO_5004343677" description="AttH domain-containing protein" evidence="1">
    <location>
        <begin position="20"/>
        <end position="353"/>
    </location>
</feature>
<dbReference type="SUPFAM" id="SSF159245">
    <property type="entry name" value="AttH-like"/>
    <property type="match status" value="1"/>
</dbReference>
<proteinExistence type="predicted"/>
<sequence>MKWLSKFSLLPVLLFTCTSLGFQRSAPDVGPLSTNYTLQAGIFNLTKTQEASRYRVNSFWTIFFLQGSNKHDYFLVAHFFTNGVASPPTSSLRVSLLDITDKYYFGATYSTPNATYNAEAFRFHDDKFESYSTSPDLFSTQVVKSNVKGAEFHLESAARGPNLYGSGNGLFFWGTDWTYELAYPEQWVTGNLTYKGEVIDIVSEKSMSWLDRQYGPGLGEAGWYLWILYLDNGAKMTIWHSESVKGGPVQYFTTVLFPDGHHEVYPIDGELRLEQPFISAQTGLTYYALSYVRIPGLDAVLRFHQPVAAGEMAQEHQPAAATTLYEGYVDVQGTFQGQNICGWGVAERKHPII</sequence>
<evidence type="ECO:0008006" key="4">
    <source>
        <dbReference type="Google" id="ProtNLM"/>
    </source>
</evidence>
<dbReference type="HOGENOM" id="CLU_060575_0_0_1"/>